<gene>
    <name evidence="1" type="ORF">ACFSB2_20240</name>
</gene>
<dbReference type="EMBL" id="JBHUCX010000083">
    <property type="protein sequence ID" value="MFD1677008.1"/>
    <property type="molecule type" value="Genomic_DNA"/>
</dbReference>
<dbReference type="RefSeq" id="WP_377944918.1">
    <property type="nucleotide sequence ID" value="NZ_JBHUCX010000083.1"/>
</dbReference>
<keyword evidence="2" id="KW-1185">Reference proteome</keyword>
<proteinExistence type="predicted"/>
<reference evidence="2" key="1">
    <citation type="journal article" date="2019" name="Int. J. Syst. Evol. Microbiol.">
        <title>The Global Catalogue of Microorganisms (GCM) 10K type strain sequencing project: providing services to taxonomists for standard genome sequencing and annotation.</title>
        <authorList>
            <consortium name="The Broad Institute Genomics Platform"/>
            <consortium name="The Broad Institute Genome Sequencing Center for Infectious Disease"/>
            <person name="Wu L."/>
            <person name="Ma J."/>
        </authorList>
    </citation>
    <scope>NUCLEOTIDE SEQUENCE [LARGE SCALE GENOMIC DNA]</scope>
    <source>
        <strain evidence="2">CGMCC 1.12286</strain>
    </source>
</reference>
<dbReference type="InterPro" id="IPR014962">
    <property type="entry name" value="YolD"/>
</dbReference>
<dbReference type="Proteomes" id="UP001597079">
    <property type="component" value="Unassembled WGS sequence"/>
</dbReference>
<protein>
    <submittedName>
        <fullName evidence="1">YolD-like family protein</fullName>
    </submittedName>
</protein>
<accession>A0ABW4JM02</accession>
<dbReference type="Pfam" id="PF08863">
    <property type="entry name" value="YolD"/>
    <property type="match status" value="1"/>
</dbReference>
<sequence>MGIADGNLFESMRLMLPEHTDVMTRLKREQQIKKKPILSQQKWEDIGYVISDAIEHQTSVCIQLFNSFEDEFLEGIPEARDGVLYLNINGDRKKVPFDRLIDVEAL</sequence>
<name>A0ABW4JM02_9BACL</name>
<evidence type="ECO:0000313" key="2">
    <source>
        <dbReference type="Proteomes" id="UP001597079"/>
    </source>
</evidence>
<comment type="caution">
    <text evidence="1">The sequence shown here is derived from an EMBL/GenBank/DDBJ whole genome shotgun (WGS) entry which is preliminary data.</text>
</comment>
<evidence type="ECO:0000313" key="1">
    <source>
        <dbReference type="EMBL" id="MFD1677008.1"/>
    </source>
</evidence>
<organism evidence="1 2">
    <name type="scientific">Alicyclobacillus fodiniaquatilis</name>
    <dbReference type="NCBI Taxonomy" id="1661150"/>
    <lineage>
        <taxon>Bacteria</taxon>
        <taxon>Bacillati</taxon>
        <taxon>Bacillota</taxon>
        <taxon>Bacilli</taxon>
        <taxon>Bacillales</taxon>
        <taxon>Alicyclobacillaceae</taxon>
        <taxon>Alicyclobacillus</taxon>
    </lineage>
</organism>